<comment type="caution">
    <text evidence="8">The sequence shown here is derived from an EMBL/GenBank/DDBJ whole genome shotgun (WGS) entry which is preliminary data.</text>
</comment>
<sequence length="231" mass="26594">MNNKILILDDEDPIRQFMKINLDYQGYQTIEASSGEEALRLVDEEQPAVAILDIMLPGISGLEVCEKIRDKYPMTGIIMVSAKSQDIDKILGLEKGADDYIIKPFNPQELILRVKSLMRRVNLNPVSTGNEDVKSLKDGPFTLDIYSKTFYKDDIEIDVTPTEFTILEYFIKNKGKAMTRDEIMKETWGDNYSNDTKIVDVNIRRIRAKIEENPAKPEYIETVWGTGYRWK</sequence>
<dbReference type="Pfam" id="PF00486">
    <property type="entry name" value="Trans_reg_C"/>
    <property type="match status" value="1"/>
</dbReference>
<dbReference type="PROSITE" id="PS51755">
    <property type="entry name" value="OMPR_PHOB"/>
    <property type="match status" value="1"/>
</dbReference>
<evidence type="ECO:0000256" key="3">
    <source>
        <dbReference type="ARBA" id="ARBA00023163"/>
    </source>
</evidence>
<evidence type="ECO:0000259" key="7">
    <source>
        <dbReference type="PROSITE" id="PS51755"/>
    </source>
</evidence>
<dbReference type="SUPFAM" id="SSF52172">
    <property type="entry name" value="CheY-like"/>
    <property type="match status" value="1"/>
</dbReference>
<dbReference type="SMART" id="SM00448">
    <property type="entry name" value="REC"/>
    <property type="match status" value="1"/>
</dbReference>
<feature type="domain" description="OmpR/PhoB-type" evidence="7">
    <location>
        <begin position="131"/>
        <end position="231"/>
    </location>
</feature>
<dbReference type="CDD" id="cd00383">
    <property type="entry name" value="trans_reg_C"/>
    <property type="match status" value="1"/>
</dbReference>
<keyword evidence="1" id="KW-0805">Transcription regulation</keyword>
<dbReference type="InterPro" id="IPR039420">
    <property type="entry name" value="WalR-like"/>
</dbReference>
<dbReference type="PANTHER" id="PTHR48111:SF54">
    <property type="entry name" value="STAGE 0 SPORULATION PROTEIN A HOMOLOG"/>
    <property type="match status" value="1"/>
</dbReference>
<evidence type="ECO:0000256" key="1">
    <source>
        <dbReference type="ARBA" id="ARBA00023015"/>
    </source>
</evidence>
<reference evidence="8 9" key="1">
    <citation type="journal article" date="2025" name="Anaerobe">
        <title>Description of Anaerococcus kampingiae sp. nov., Anaerococcus groningensis sp. nov., Anaerococcus martiniensis sp. nov., and Anaerococcus cruorum sp. nov., isolated from human clinical specimens.</title>
        <authorList>
            <person name="Boiten K.E."/>
            <person name="Meijer J."/>
            <person name="van Wezel E.M."/>
            <person name="Veloo A.C.M."/>
        </authorList>
    </citation>
    <scope>NUCLEOTIDE SEQUENCE [LARGE SCALE GENOMIC DNA]</scope>
    <source>
        <strain evidence="8 9">ENR0874</strain>
    </source>
</reference>
<evidence type="ECO:0000313" key="9">
    <source>
        <dbReference type="Proteomes" id="UP001637994"/>
    </source>
</evidence>
<dbReference type="Pfam" id="PF00072">
    <property type="entry name" value="Response_reg"/>
    <property type="match status" value="1"/>
</dbReference>
<dbReference type="SMART" id="SM00862">
    <property type="entry name" value="Trans_reg_C"/>
    <property type="match status" value="1"/>
</dbReference>
<dbReference type="Proteomes" id="UP001637994">
    <property type="component" value="Unassembled WGS sequence"/>
</dbReference>
<dbReference type="InterPro" id="IPR001867">
    <property type="entry name" value="OmpR/PhoB-type_DNA-bd"/>
</dbReference>
<dbReference type="Gene3D" id="1.10.10.10">
    <property type="entry name" value="Winged helix-like DNA-binding domain superfamily/Winged helix DNA-binding domain"/>
    <property type="match status" value="1"/>
</dbReference>
<dbReference type="RefSeq" id="WP_106460206.1">
    <property type="nucleotide sequence ID" value="NZ_JBGMEF010000018.1"/>
</dbReference>
<proteinExistence type="predicted"/>
<evidence type="ECO:0000256" key="4">
    <source>
        <dbReference type="PROSITE-ProRule" id="PRU00169"/>
    </source>
</evidence>
<dbReference type="PROSITE" id="PS50110">
    <property type="entry name" value="RESPONSE_REGULATORY"/>
    <property type="match status" value="1"/>
</dbReference>
<organism evidence="8 9">
    <name type="scientific">Anaerococcus kampingae</name>
    <dbReference type="NCBI Taxonomy" id="3115614"/>
    <lineage>
        <taxon>Bacteria</taxon>
        <taxon>Bacillati</taxon>
        <taxon>Bacillota</taxon>
        <taxon>Tissierellia</taxon>
        <taxon>Tissierellales</taxon>
        <taxon>Peptoniphilaceae</taxon>
        <taxon>Anaerococcus</taxon>
    </lineage>
</organism>
<dbReference type="PANTHER" id="PTHR48111">
    <property type="entry name" value="REGULATOR OF RPOS"/>
    <property type="match status" value="1"/>
</dbReference>
<evidence type="ECO:0000313" key="8">
    <source>
        <dbReference type="EMBL" id="MFO3666996.1"/>
    </source>
</evidence>
<accession>A0ABW9MEP3</accession>
<name>A0ABW9MEP3_9FIRM</name>
<keyword evidence="2 5" id="KW-0238">DNA-binding</keyword>
<dbReference type="Gene3D" id="6.10.250.690">
    <property type="match status" value="1"/>
</dbReference>
<protein>
    <submittedName>
        <fullName evidence="8">Response regulator transcription factor</fullName>
    </submittedName>
</protein>
<feature type="domain" description="Response regulatory" evidence="6">
    <location>
        <begin position="4"/>
        <end position="118"/>
    </location>
</feature>
<feature type="modified residue" description="4-aspartylphosphate" evidence="4">
    <location>
        <position position="53"/>
    </location>
</feature>
<dbReference type="InterPro" id="IPR036388">
    <property type="entry name" value="WH-like_DNA-bd_sf"/>
</dbReference>
<gene>
    <name evidence="8" type="ORF">ACCQ42_04355</name>
</gene>
<keyword evidence="3" id="KW-0804">Transcription</keyword>
<keyword evidence="4" id="KW-0597">Phosphoprotein</keyword>
<dbReference type="InterPro" id="IPR011006">
    <property type="entry name" value="CheY-like_superfamily"/>
</dbReference>
<keyword evidence="9" id="KW-1185">Reference proteome</keyword>
<dbReference type="InterPro" id="IPR001789">
    <property type="entry name" value="Sig_transdc_resp-reg_receiver"/>
</dbReference>
<dbReference type="Gene3D" id="3.40.50.2300">
    <property type="match status" value="1"/>
</dbReference>
<feature type="DNA-binding region" description="OmpR/PhoB-type" evidence="5">
    <location>
        <begin position="131"/>
        <end position="231"/>
    </location>
</feature>
<evidence type="ECO:0000259" key="6">
    <source>
        <dbReference type="PROSITE" id="PS50110"/>
    </source>
</evidence>
<dbReference type="EMBL" id="JBGMEF010000018">
    <property type="protein sequence ID" value="MFO3666996.1"/>
    <property type="molecule type" value="Genomic_DNA"/>
</dbReference>
<evidence type="ECO:0000256" key="2">
    <source>
        <dbReference type="ARBA" id="ARBA00023125"/>
    </source>
</evidence>
<evidence type="ECO:0000256" key="5">
    <source>
        <dbReference type="PROSITE-ProRule" id="PRU01091"/>
    </source>
</evidence>